<dbReference type="OrthoDB" id="2420608at2759"/>
<feature type="compositionally biased region" description="Polar residues" evidence="1">
    <location>
        <begin position="706"/>
        <end position="719"/>
    </location>
</feature>
<dbReference type="GO" id="GO:0005634">
    <property type="term" value="C:nucleus"/>
    <property type="evidence" value="ECO:0007669"/>
    <property type="project" value="InterPro"/>
</dbReference>
<evidence type="ECO:0000313" key="2">
    <source>
        <dbReference type="EMBL" id="CCG81948.1"/>
    </source>
</evidence>
<reference evidence="2 3" key="1">
    <citation type="journal article" date="2013" name="MBio">
        <title>Genome sequencing of the plant pathogen Taphrina deformans, the causal agent of peach leaf curl.</title>
        <authorList>
            <person name="Cisse O.H."/>
            <person name="Almeida J.M.G.C.F."/>
            <person name="Fonseca A."/>
            <person name="Kumar A.A."/>
            <person name="Salojaervi J."/>
            <person name="Overmyer K."/>
            <person name="Hauser P.M."/>
            <person name="Pagni M."/>
        </authorList>
    </citation>
    <scope>NUCLEOTIDE SEQUENCE [LARGE SCALE GENOMIC DNA]</scope>
    <source>
        <strain evidence="3">PYCC 5710 / ATCC 11124 / CBS 356.35 / IMI 108563 / JCM 9778 / NBRC 8474</strain>
    </source>
</reference>
<feature type="compositionally biased region" description="Polar residues" evidence="1">
    <location>
        <begin position="200"/>
        <end position="212"/>
    </location>
</feature>
<dbReference type="GO" id="GO:0042393">
    <property type="term" value="F:histone binding"/>
    <property type="evidence" value="ECO:0007669"/>
    <property type="project" value="InterPro"/>
</dbReference>
<feature type="compositionally biased region" description="Basic and acidic residues" evidence="1">
    <location>
        <begin position="298"/>
        <end position="307"/>
    </location>
</feature>
<organism evidence="2 3">
    <name type="scientific">Taphrina deformans (strain PYCC 5710 / ATCC 11124 / CBS 356.35 / IMI 108563 / JCM 9778 / NBRC 8474)</name>
    <name type="common">Peach leaf curl fungus</name>
    <name type="synonym">Lalaria deformans</name>
    <dbReference type="NCBI Taxonomy" id="1097556"/>
    <lineage>
        <taxon>Eukaryota</taxon>
        <taxon>Fungi</taxon>
        <taxon>Dikarya</taxon>
        <taxon>Ascomycota</taxon>
        <taxon>Taphrinomycotina</taxon>
        <taxon>Taphrinomycetes</taxon>
        <taxon>Taphrinales</taxon>
        <taxon>Taphrinaceae</taxon>
        <taxon>Taphrina</taxon>
    </lineage>
</organism>
<gene>
    <name evidence="2" type="ORF">TAPDE_001845</name>
</gene>
<dbReference type="GO" id="GO:0046982">
    <property type="term" value="F:protein heterodimerization activity"/>
    <property type="evidence" value="ECO:0007669"/>
    <property type="project" value="InterPro"/>
</dbReference>
<protein>
    <submittedName>
        <fullName evidence="2">Uncharacterized protein</fullName>
    </submittedName>
</protein>
<dbReference type="VEuPathDB" id="FungiDB:TAPDE_001845"/>
<evidence type="ECO:0000256" key="1">
    <source>
        <dbReference type="SAM" id="MobiDB-lite"/>
    </source>
</evidence>
<keyword evidence="3" id="KW-1185">Reference proteome</keyword>
<dbReference type="InterPro" id="IPR018465">
    <property type="entry name" value="Scm3/HJURP"/>
</dbReference>
<sequence>MMDMSFDNSDRPSKRRKTDLLDAEDRGGYSENVSECEFEDRAELEQEQWHNQDRFRHRMEDIFEKYSAIQVDDGDEINIRTGAIEVDRGHLKTLPNADYEDDCESFTSEEDGIMEDHDEDILDFLQDPVYKAPDWSNEPPTKPRSQLPNSWTLHDDLRPLSNVLERDLPSDETILRQFGSAGPAVLEVLKKQITDKAFSSLPTPEETQTSGTESHEDDDLSILPHFPAITTSLKFVRTPRADLHKLSVVASRPALPPSVPSASIRKAHGSISKGVIEPTKSHGFIRTGRHNASGVEPSDMRQEEKHEQRRRSQGNTHEKYAYDDNYAMGIASQSTPKQGNSRVNSDSKVIPPCHNVCPSCQKEFRTKRYLAIHEAKVCKKSTILLACPLGCKKSYQHTSGLRKHLEYFCPHPFPGKLNSGQDPMPIALDRPASYHSPEAVFLNSHHEDNAAHQLPDLDSTAPAAVINESMVDEQEGSSLCSGRNTSTEARRSRLSLRPLTRQPDYRIRKSMKDFLRSAAFSAQPPAPKFPRWKAYVRPSKIVKLKVNFAHVDLVKDTMNCSGYESQPISAWQKQPDTDSEDEIDAVSGWQKNYREDTPSDAGICESLNNQAIFREEPPSWCYTAQWNGSFYNCATPCSQMPTPPPDREDLVLPPIRDRFPSERGRSTAFLELVMNHDGSDNTEEAIRNTVCNTREVLDSDADSGLMKSSQPSTHISSHF</sequence>
<name>R4X8K7_TAPDE</name>
<feature type="region of interest" description="Disordered" evidence="1">
    <location>
        <begin position="197"/>
        <end position="220"/>
    </location>
</feature>
<accession>R4X8K7</accession>
<feature type="region of interest" description="Disordered" evidence="1">
    <location>
        <begin position="700"/>
        <end position="719"/>
    </location>
</feature>
<dbReference type="Proteomes" id="UP000013776">
    <property type="component" value="Unassembled WGS sequence"/>
</dbReference>
<feature type="region of interest" description="Disordered" evidence="1">
    <location>
        <begin position="1"/>
        <end position="39"/>
    </location>
</feature>
<dbReference type="AlphaFoldDB" id="R4X8K7"/>
<dbReference type="Pfam" id="PF10384">
    <property type="entry name" value="Scm3"/>
    <property type="match status" value="1"/>
</dbReference>
<dbReference type="EMBL" id="CAHR02000063">
    <property type="protein sequence ID" value="CCG81948.1"/>
    <property type="molecule type" value="Genomic_DNA"/>
</dbReference>
<proteinExistence type="predicted"/>
<comment type="caution">
    <text evidence="2">The sequence shown here is derived from an EMBL/GenBank/DDBJ whole genome shotgun (WGS) entry which is preliminary data.</text>
</comment>
<evidence type="ECO:0000313" key="3">
    <source>
        <dbReference type="Proteomes" id="UP000013776"/>
    </source>
</evidence>
<dbReference type="STRING" id="1097556.R4X8K7"/>
<feature type="region of interest" description="Disordered" evidence="1">
    <location>
        <begin position="284"/>
        <end position="319"/>
    </location>
</feature>
<dbReference type="InterPro" id="IPR009072">
    <property type="entry name" value="Histone-fold"/>
</dbReference>
<dbReference type="Gene3D" id="1.10.20.10">
    <property type="entry name" value="Histone, subunit A"/>
    <property type="match status" value="1"/>
</dbReference>
<feature type="compositionally biased region" description="Basic and acidic residues" evidence="1">
    <location>
        <begin position="8"/>
        <end position="28"/>
    </location>
</feature>